<sequence length="600" mass="65170">MGLFSLPSHTRAREVPVAEARSTADDAETGGGHGKGSSSAPENTYPTATASDSDAVSVDAQAGVQQAEATAKVWTVKHIVLAYFLIWAIYFVDATQQGVSSGMLPYVTSAFRQHSLTAATGIMAHLLGGLLKLPLAKILDIWGRPQGFVFTTFILTVGLVMMAACQNVQTFAAAQVFYWVGYNGMTYTLHIFIADTSALKNRALMFAFSSSPYIITTWIAGPLAARFLAGPGWRWAFGAFAIITPIVSLPLVALFTHNFRKAKAQGLMPDKGNSRTLAESVRYYLIEFDVVGLLLIAVGLALFLLPFSLYTYQPGKWRSPFIICMLVFGVIFIVAFVLYEKFVAPVQFLPYALLADRTIMGAMVLALVLFVAFFIWDIFFSSFLQVVNGLSVTHATYVGKIHVGVTCFWAIIVGVLIRVTGRFKWLALYFGVPLTLLGTGLMIHFRQPHVHIGYVVMCQIFIACAGGTIVVCEQMAVMASVSHQHIAVILAIQAMFASVGGAIGSTIAAALWTGIFPRKLAKLLPPESQASLARIYGNLSAQLEYPIGSPTREAISQAYGETQRLMLISAMCVLSLAVVAVAVWRDIRVKDFKQVKGLVV</sequence>
<name>A0A8H4PRJ8_9HYPO</name>
<feature type="transmembrane region" description="Helical" evidence="8">
    <location>
        <begin position="565"/>
        <end position="584"/>
    </location>
</feature>
<feature type="transmembrane region" description="Helical" evidence="8">
    <location>
        <begin position="401"/>
        <end position="419"/>
    </location>
</feature>
<feature type="transmembrane region" description="Helical" evidence="8">
    <location>
        <begin position="176"/>
        <end position="194"/>
    </location>
</feature>
<evidence type="ECO:0000259" key="9">
    <source>
        <dbReference type="PROSITE" id="PS50850"/>
    </source>
</evidence>
<feature type="transmembrane region" description="Helical" evidence="8">
    <location>
        <begin position="317"/>
        <end position="339"/>
    </location>
</feature>
<dbReference type="InterPro" id="IPR011701">
    <property type="entry name" value="MFS"/>
</dbReference>
<evidence type="ECO:0000256" key="3">
    <source>
        <dbReference type="ARBA" id="ARBA00022448"/>
    </source>
</evidence>
<dbReference type="Pfam" id="PF07690">
    <property type="entry name" value="MFS_1"/>
    <property type="match status" value="1"/>
</dbReference>
<feature type="transmembrane region" description="Helical" evidence="8">
    <location>
        <begin position="485"/>
        <end position="515"/>
    </location>
</feature>
<dbReference type="Gene3D" id="1.20.1250.20">
    <property type="entry name" value="MFS general substrate transporter like domains"/>
    <property type="match status" value="2"/>
</dbReference>
<feature type="domain" description="Major facilitator superfamily (MFS) profile" evidence="9">
    <location>
        <begin position="82"/>
        <end position="587"/>
    </location>
</feature>
<dbReference type="SUPFAM" id="SSF103473">
    <property type="entry name" value="MFS general substrate transporter"/>
    <property type="match status" value="2"/>
</dbReference>
<keyword evidence="3" id="KW-0813">Transport</keyword>
<evidence type="ECO:0000256" key="4">
    <source>
        <dbReference type="ARBA" id="ARBA00022692"/>
    </source>
</evidence>
<feature type="transmembrane region" description="Helical" evidence="8">
    <location>
        <begin position="283"/>
        <end position="305"/>
    </location>
</feature>
<dbReference type="GO" id="GO:0022857">
    <property type="term" value="F:transmembrane transporter activity"/>
    <property type="evidence" value="ECO:0007669"/>
    <property type="project" value="InterPro"/>
</dbReference>
<evidence type="ECO:0000256" key="7">
    <source>
        <dbReference type="SAM" id="MobiDB-lite"/>
    </source>
</evidence>
<evidence type="ECO:0000256" key="6">
    <source>
        <dbReference type="ARBA" id="ARBA00023136"/>
    </source>
</evidence>
<keyword evidence="5 8" id="KW-1133">Transmembrane helix</keyword>
<proteinExistence type="inferred from homology"/>
<keyword evidence="4 8" id="KW-0812">Transmembrane</keyword>
<feature type="compositionally biased region" description="Polar residues" evidence="7">
    <location>
        <begin position="36"/>
        <end position="51"/>
    </location>
</feature>
<feature type="transmembrane region" description="Helical" evidence="8">
    <location>
        <begin position="147"/>
        <end position="164"/>
    </location>
</feature>
<evidence type="ECO:0000313" key="11">
    <source>
        <dbReference type="Proteomes" id="UP000557566"/>
    </source>
</evidence>
<evidence type="ECO:0000256" key="2">
    <source>
        <dbReference type="ARBA" id="ARBA00008335"/>
    </source>
</evidence>
<protein>
    <recommendedName>
        <fullName evidence="9">Major facilitator superfamily (MFS) profile domain-containing protein</fullName>
    </recommendedName>
</protein>
<feature type="transmembrane region" description="Helical" evidence="8">
    <location>
        <begin position="206"/>
        <end position="229"/>
    </location>
</feature>
<dbReference type="EMBL" id="JAAVMX010000005">
    <property type="protein sequence ID" value="KAF4509139.1"/>
    <property type="molecule type" value="Genomic_DNA"/>
</dbReference>
<dbReference type="OrthoDB" id="4078873at2759"/>
<feature type="region of interest" description="Disordered" evidence="7">
    <location>
        <begin position="1"/>
        <end position="51"/>
    </location>
</feature>
<comment type="similarity">
    <text evidence="2">Belongs to the major facilitator superfamily.</text>
</comment>
<evidence type="ECO:0000256" key="8">
    <source>
        <dbReference type="SAM" id="Phobius"/>
    </source>
</evidence>
<dbReference type="InterPro" id="IPR020846">
    <property type="entry name" value="MFS_dom"/>
</dbReference>
<dbReference type="InterPro" id="IPR036259">
    <property type="entry name" value="MFS_trans_sf"/>
</dbReference>
<feature type="transmembrane region" description="Helical" evidence="8">
    <location>
        <begin position="79"/>
        <end position="96"/>
    </location>
</feature>
<dbReference type="Proteomes" id="UP000557566">
    <property type="component" value="Unassembled WGS sequence"/>
</dbReference>
<organism evidence="10 11">
    <name type="scientific">Ophiocordyceps sinensis</name>
    <dbReference type="NCBI Taxonomy" id="72228"/>
    <lineage>
        <taxon>Eukaryota</taxon>
        <taxon>Fungi</taxon>
        <taxon>Dikarya</taxon>
        <taxon>Ascomycota</taxon>
        <taxon>Pezizomycotina</taxon>
        <taxon>Sordariomycetes</taxon>
        <taxon>Hypocreomycetidae</taxon>
        <taxon>Hypocreales</taxon>
        <taxon>Ophiocordycipitaceae</taxon>
        <taxon>Ophiocordyceps</taxon>
    </lineage>
</organism>
<feature type="transmembrane region" description="Helical" evidence="8">
    <location>
        <begin position="451"/>
        <end position="473"/>
    </location>
</feature>
<dbReference type="AlphaFoldDB" id="A0A8H4PRJ8"/>
<gene>
    <name evidence="10" type="ORF">G6O67_005438</name>
</gene>
<dbReference type="PROSITE" id="PS50850">
    <property type="entry name" value="MFS"/>
    <property type="match status" value="1"/>
</dbReference>
<dbReference type="GO" id="GO:0005886">
    <property type="term" value="C:plasma membrane"/>
    <property type="evidence" value="ECO:0007669"/>
    <property type="project" value="TreeGrafter"/>
</dbReference>
<comment type="subcellular location">
    <subcellularLocation>
        <location evidence="1">Membrane</location>
        <topology evidence="1">Multi-pass membrane protein</topology>
    </subcellularLocation>
</comment>
<dbReference type="PANTHER" id="PTHR23501:SF3">
    <property type="entry name" value="MAJOR FACILITATOR SUPERFAMILY (MFS) PROFILE DOMAIN-CONTAINING PROTEIN"/>
    <property type="match status" value="1"/>
</dbReference>
<feature type="transmembrane region" description="Helical" evidence="8">
    <location>
        <begin position="359"/>
        <end position="381"/>
    </location>
</feature>
<keyword evidence="11" id="KW-1185">Reference proteome</keyword>
<accession>A0A8H4PRJ8</accession>
<reference evidence="10 11" key="1">
    <citation type="journal article" date="2020" name="Genome Biol. Evol.">
        <title>A new high-quality draft genome assembly of the Chinese cordyceps Ophiocordyceps sinensis.</title>
        <authorList>
            <person name="Shu R."/>
            <person name="Zhang J."/>
            <person name="Meng Q."/>
            <person name="Zhang H."/>
            <person name="Zhou G."/>
            <person name="Li M."/>
            <person name="Wu P."/>
            <person name="Zhao Y."/>
            <person name="Chen C."/>
            <person name="Qin Q."/>
        </authorList>
    </citation>
    <scope>NUCLEOTIDE SEQUENCE [LARGE SCALE GENOMIC DNA]</scope>
    <source>
        <strain evidence="10 11">IOZ07</strain>
    </source>
</reference>
<feature type="transmembrane region" description="Helical" evidence="8">
    <location>
        <begin position="235"/>
        <end position="255"/>
    </location>
</feature>
<comment type="caution">
    <text evidence="10">The sequence shown here is derived from an EMBL/GenBank/DDBJ whole genome shotgun (WGS) entry which is preliminary data.</text>
</comment>
<keyword evidence="6 8" id="KW-0472">Membrane</keyword>
<evidence type="ECO:0000256" key="5">
    <source>
        <dbReference type="ARBA" id="ARBA00022989"/>
    </source>
</evidence>
<dbReference type="PANTHER" id="PTHR23501">
    <property type="entry name" value="MAJOR FACILITATOR SUPERFAMILY"/>
    <property type="match status" value="1"/>
</dbReference>
<evidence type="ECO:0000256" key="1">
    <source>
        <dbReference type="ARBA" id="ARBA00004141"/>
    </source>
</evidence>
<evidence type="ECO:0000313" key="10">
    <source>
        <dbReference type="EMBL" id="KAF4509139.1"/>
    </source>
</evidence>
<feature type="transmembrane region" description="Helical" evidence="8">
    <location>
        <begin position="116"/>
        <end position="135"/>
    </location>
</feature>
<feature type="transmembrane region" description="Helical" evidence="8">
    <location>
        <begin position="426"/>
        <end position="445"/>
    </location>
</feature>
<dbReference type="FunFam" id="1.20.1250.20:FF:000284">
    <property type="entry name" value="Siderophore iron transporter mirB"/>
    <property type="match status" value="1"/>
</dbReference>